<dbReference type="InterPro" id="IPR038372">
    <property type="entry name" value="PA/PA-X_sf"/>
</dbReference>
<reference evidence="2" key="2">
    <citation type="journal article" name="Viruses">
        <title>Divergent Influenza-Like Viruses of Amphibians and Fish Support an Ancient Evolutionary Association.</title>
        <authorList>
            <person name="Parry R."/>
            <person name="Wille M."/>
            <person name="Turnbull O.M.H."/>
            <person name="Geoghegan J.L."/>
            <person name="Holmes E.C."/>
        </authorList>
    </citation>
    <scope>NUCLEOTIDE SEQUENCE</scope>
    <source>
        <strain evidence="2">CSILV/FIRA</strain>
    </source>
</reference>
<dbReference type="GO" id="GO:0039694">
    <property type="term" value="P:viral RNA genome replication"/>
    <property type="evidence" value="ECO:0007669"/>
    <property type="project" value="InterPro"/>
</dbReference>
<dbReference type="Pfam" id="PF00603">
    <property type="entry name" value="Flu_PA"/>
    <property type="match status" value="1"/>
</dbReference>
<evidence type="ECO:0000313" key="2">
    <source>
        <dbReference type="EMBL" id="QOE76827.1"/>
    </source>
</evidence>
<proteinExistence type="predicted"/>
<dbReference type="Gene3D" id="3.40.91.90">
    <property type="entry name" value="Influenza RNA-dependent RNA polymerase subunit PA, endonuclease domain"/>
    <property type="match status" value="1"/>
</dbReference>
<reference evidence="2" key="1">
    <citation type="submission" date="2020-08" db="EMBL/GenBank/DDBJ databases">
        <authorList>
            <person name="Parry R.H."/>
            <person name="Wille M."/>
            <person name="Geoghegan J.L."/>
            <person name="Turnbull O.M.H."/>
            <person name="Holmes E.C."/>
        </authorList>
    </citation>
    <scope>NUCLEOTIDE SEQUENCE</scope>
    <source>
        <strain evidence="2">CSILV/FIRA</strain>
    </source>
</reference>
<accession>A0A866VZ23</accession>
<gene>
    <name evidence="2" type="primary">PA</name>
</gene>
<evidence type="ECO:0000256" key="1">
    <source>
        <dbReference type="SAM" id="MobiDB-lite"/>
    </source>
</evidence>
<sequence length="721" mass="81498">MEQFIMKNFLSSNVEKARKTMEEFDEIPENNLGQLYNICVHLEACYIVSNMNYLDTEGKKFVAVDGQGKQELLKPQYEILEGMPRGIAWAVQRAICDQLELEVPKYLGDLFDYTTNRFLEIGVTKGVSEDYFQRKKEKLGNSMDIIIFSYGGDISTSNGYDIDEESKGRVLTRLLQLQNELSSKNLWSGILEESGLNSVVSFELPDTILRLRDESMPTGEMDYEIFRGKCSLLSFGGSIAAKLGMMSDQVNATPKLTTWSDVRPLAEKNLYEGEPVEYNSLLLLSDGLGLSAASDGSTMRPSDLSKKILMKHLSAVDTEDMVMVCRSEKANTSYLWQIWKEVRRNILTEDTLTVTKSPAAKWATGDSLTYERVGSKETKEDASMRQEDTIGPEKRKPAAWVQIEMNNLSQLTNKRALDLPELPPSVSPIEDVGETRRGYFMAEVKMSKAATIMMKLVRFYTYLLTECSTNMSNYRAVPISNRVENIGGGFTDQLYGFGMKGQSHLRADTDVVSLCTMEFSLTDPTIDPKKWKKYTVFKLGMINMGGIGKYNGRQLYLYMKVTGTNKIKMKWGMEARRCILQAMQQMESMVDQASAIAGKDQTKAFFEGDGATPGREMTVGKNEEGIQKGSFGKSLRVLLAKCLMHFVWGDAQLEGFSAETRRLMLIIQALKDERRPYTFDMEGLYKGINECIINNPYVLQSAVWFNDWVAIEKERVIAMDF</sequence>
<name>A0A866VZ23_9ORTO</name>
<dbReference type="EMBL" id="MT926404">
    <property type="protein sequence ID" value="QOE76827.1"/>
    <property type="molecule type" value="Viral_cRNA"/>
</dbReference>
<protein>
    <submittedName>
        <fullName evidence="2">Polymerase acidic protein</fullName>
    </submittedName>
</protein>
<feature type="region of interest" description="Disordered" evidence="1">
    <location>
        <begin position="373"/>
        <end position="396"/>
    </location>
</feature>
<organism evidence="2">
    <name type="scientific">Chum salmon influenza-like virus</name>
    <dbReference type="NCBI Taxonomy" id="2777032"/>
    <lineage>
        <taxon>Viruses</taxon>
        <taxon>Riboviria</taxon>
        <taxon>Orthornavirae</taxon>
        <taxon>Negarnaviricota</taxon>
        <taxon>Polyploviricotina</taxon>
        <taxon>Insthoviricetes</taxon>
        <taxon>Articulavirales</taxon>
        <taxon>Orthomyxoviridae</taxon>
    </lineage>
</organism>
<dbReference type="GO" id="GO:0003723">
    <property type="term" value="F:RNA binding"/>
    <property type="evidence" value="ECO:0007669"/>
    <property type="project" value="InterPro"/>
</dbReference>
<dbReference type="InterPro" id="IPR001009">
    <property type="entry name" value="PA/PA-X"/>
</dbReference>